<reference evidence="2 3" key="1">
    <citation type="submission" date="2015-09" db="EMBL/GenBank/DDBJ databases">
        <title>Genome sequencing project for genomic taxonomy and phylogenomics of Bacillus-like bacteria.</title>
        <authorList>
            <person name="Liu B."/>
            <person name="Wang J."/>
            <person name="Zhu Y."/>
            <person name="Liu G."/>
            <person name="Chen Q."/>
            <person name="Chen Z."/>
            <person name="Lan J."/>
            <person name="Che J."/>
            <person name="Ge C."/>
            <person name="Shi H."/>
            <person name="Pan Z."/>
            <person name="Liu X."/>
        </authorList>
    </citation>
    <scope>NUCLEOTIDE SEQUENCE [LARGE SCALE GENOMIC DNA]</scope>
    <source>
        <strain evidence="2 3">DSM 19153</strain>
    </source>
</reference>
<dbReference type="InterPro" id="IPR053163">
    <property type="entry name" value="HTH-type_regulator_Rgg"/>
</dbReference>
<dbReference type="InterPro" id="IPR010982">
    <property type="entry name" value="Lambda_DNA-bd_dom_sf"/>
</dbReference>
<proteinExistence type="predicted"/>
<dbReference type="InterPro" id="IPR001387">
    <property type="entry name" value="Cro/C1-type_HTH"/>
</dbReference>
<dbReference type="EMBL" id="LJJD01000009">
    <property type="protein sequence ID" value="KQL58299.1"/>
    <property type="molecule type" value="Genomic_DNA"/>
</dbReference>
<name>A0A9D5DQN9_9BACI</name>
<dbReference type="SUPFAM" id="SSF48452">
    <property type="entry name" value="TPR-like"/>
    <property type="match status" value="1"/>
</dbReference>
<dbReference type="InterPro" id="IPR041315">
    <property type="entry name" value="PlcR_TPR"/>
</dbReference>
<dbReference type="GO" id="GO:0003677">
    <property type="term" value="F:DNA binding"/>
    <property type="evidence" value="ECO:0007669"/>
    <property type="project" value="InterPro"/>
</dbReference>
<sequence length="293" mass="33947">MKSFEIGQAIREFRRRYGITQGDLAAGICDQGLISRIEKGNVIPSSYLLVQFADRMGISVEDIINHSKFDNVEYVNEVIHQVDLMLKEKNYIELNDFCKLEQNNPLFNDDQGNRYFLWLEATCLYYIEGDAKGSIQMLTHALQSKETSKKSNSKLDFSIKNSLCVIYGETEQYDLAYNGYKSLIEDLRINVNVDFKSKIKIHYNFTKILLHLELYNECLTYCDAAVKMIRAQDSMFLLGNFYYQSGYTHWKLSHIEEAIQAIDKAEVIFTIEGKQNVIETITKRKKEILSANK</sequence>
<dbReference type="Pfam" id="PF01381">
    <property type="entry name" value="HTH_3"/>
    <property type="match status" value="1"/>
</dbReference>
<dbReference type="PANTHER" id="PTHR37038">
    <property type="entry name" value="TRANSCRIPTIONAL REGULATOR-RELATED"/>
    <property type="match status" value="1"/>
</dbReference>
<evidence type="ECO:0000259" key="1">
    <source>
        <dbReference type="PROSITE" id="PS50943"/>
    </source>
</evidence>
<organism evidence="2 3">
    <name type="scientific">Alkalicoccobacillus plakortidis</name>
    <dbReference type="NCBI Taxonomy" id="444060"/>
    <lineage>
        <taxon>Bacteria</taxon>
        <taxon>Bacillati</taxon>
        <taxon>Bacillota</taxon>
        <taxon>Bacilli</taxon>
        <taxon>Bacillales</taxon>
        <taxon>Bacillaceae</taxon>
        <taxon>Alkalicoccobacillus</taxon>
    </lineage>
</organism>
<comment type="caution">
    <text evidence="2">The sequence shown here is derived from an EMBL/GenBank/DDBJ whole genome shotgun (WGS) entry which is preliminary data.</text>
</comment>
<dbReference type="PROSITE" id="PS50943">
    <property type="entry name" value="HTH_CROC1"/>
    <property type="match status" value="1"/>
</dbReference>
<evidence type="ECO:0000313" key="3">
    <source>
        <dbReference type="Proteomes" id="UP000051061"/>
    </source>
</evidence>
<evidence type="ECO:0000313" key="2">
    <source>
        <dbReference type="EMBL" id="KQL58299.1"/>
    </source>
</evidence>
<dbReference type="InterPro" id="IPR011990">
    <property type="entry name" value="TPR-like_helical_dom_sf"/>
</dbReference>
<dbReference type="SMART" id="SM00530">
    <property type="entry name" value="HTH_XRE"/>
    <property type="match status" value="1"/>
</dbReference>
<accession>A0A9D5DQN9</accession>
<feature type="domain" description="HTH cro/C1-type" evidence="1">
    <location>
        <begin position="10"/>
        <end position="63"/>
    </location>
</feature>
<keyword evidence="3" id="KW-1185">Reference proteome</keyword>
<gene>
    <name evidence="2" type="ORF">AN965_04370</name>
</gene>
<protein>
    <recommendedName>
        <fullName evidence="1">HTH cro/C1-type domain-containing protein</fullName>
    </recommendedName>
</protein>
<dbReference type="PANTHER" id="PTHR37038:SF14">
    <property type="entry name" value="TRANSCRIPTIONAL ACTIVATOR"/>
    <property type="match status" value="1"/>
</dbReference>
<dbReference type="Proteomes" id="UP000051061">
    <property type="component" value="Unassembled WGS sequence"/>
</dbReference>
<dbReference type="SUPFAM" id="SSF47413">
    <property type="entry name" value="lambda repressor-like DNA-binding domains"/>
    <property type="match status" value="1"/>
</dbReference>
<dbReference type="Gene3D" id="1.25.40.10">
    <property type="entry name" value="Tetratricopeptide repeat domain"/>
    <property type="match status" value="1"/>
</dbReference>
<dbReference type="Pfam" id="PF18768">
    <property type="entry name" value="RNPP_C"/>
    <property type="match status" value="1"/>
</dbReference>
<dbReference type="AlphaFoldDB" id="A0A9D5DQN9"/>
<dbReference type="CDD" id="cd00093">
    <property type="entry name" value="HTH_XRE"/>
    <property type="match status" value="1"/>
</dbReference>